<dbReference type="OrthoDB" id="9801954at2"/>
<keyword evidence="2" id="KW-1185">Reference proteome</keyword>
<dbReference type="InterPro" id="IPR029044">
    <property type="entry name" value="Nucleotide-diphossugar_trans"/>
</dbReference>
<dbReference type="Proteomes" id="UP000199423">
    <property type="component" value="Unassembled WGS sequence"/>
</dbReference>
<dbReference type="AlphaFoldDB" id="A0A1I7N5T0"/>
<dbReference type="SUPFAM" id="SSF53448">
    <property type="entry name" value="Nucleotide-diphospho-sugar transferases"/>
    <property type="match status" value="1"/>
</dbReference>
<dbReference type="RefSeq" id="WP_092865893.1">
    <property type="nucleotide sequence ID" value="NZ_FPCH01000001.1"/>
</dbReference>
<sequence length="733" mass="81084">MAIRVCIATFELKNFTSGGIGVLVHNLLKTYGGDPSLEFSILWYGEKALSEGLFRRVHPACNFFDAKAWASRTPAEDISYPPADAFMLTRHSQSAELMKALRAIEQHSGPFDVIEFPDFGGVALATLQEKLMGRAFAHSTIAVRIHSTEAVLRSRDHRPAHCGNLVIADIERKALSDADIVVGHLQPIIDDVASHFGFNEAWKRKAVVETPPVLLESDEREASTKFTESTPLVFTSKIQWVKRAHVFINAAVGFMDSTPEYQGDALLLAHIVNDELYRHCENLIPDHLKARIKILDNLNNSMREETISNSVAIFPAAYESFCLAAYEANLLGALVILNSGNPAFGPKTPWVNGTSCEKFDGTAHDLVGLLQDMWSRRHGLKHERVALKPAAAPYWTHTAISRSSRPSDAEPKRLSIIVATSNEYGDPMDTIYSALQVEGLDVEVIFACDRSPSALERAAVFERLKGSTLVSEGTVKIVELGFRGGLAALCNLGIRSAENDIVAFCRAGTSIDAAFLVDAVETLNTQPDFDFVIPQLIFEKLPSEPEVLHPDRVRLGEALNTGVVANLFGTIEMVGRRAAIEAIGFDETLDRNVDWDFHMRACASGHRYIASNRIEARVELFPDAAPISFRSHIDAVLVKHEVSSPGGKVTFAAALDATDLSYKAWKGAGENDGEEPDISAANSVLISRRPISYYFHERRPWWKIALKNPNKPVRWLLLREMQARVRNRPQRGN</sequence>
<dbReference type="STRING" id="51670.SAMN04488557_1385"/>
<protein>
    <submittedName>
        <fullName evidence="1">Glycosyl transferase family 2</fullName>
    </submittedName>
</protein>
<accession>A0A1I7N5T0</accession>
<evidence type="ECO:0000313" key="2">
    <source>
        <dbReference type="Proteomes" id="UP000199423"/>
    </source>
</evidence>
<gene>
    <name evidence="1" type="ORF">SAMN04488557_1385</name>
</gene>
<name>A0A1I7N5T0_9HYPH</name>
<dbReference type="EMBL" id="FPCH01000001">
    <property type="protein sequence ID" value="SFV30000.1"/>
    <property type="molecule type" value="Genomic_DNA"/>
</dbReference>
<keyword evidence="1" id="KW-0808">Transferase</keyword>
<organism evidence="1 2">
    <name type="scientific">Hyphomicrobium facile</name>
    <dbReference type="NCBI Taxonomy" id="51670"/>
    <lineage>
        <taxon>Bacteria</taxon>
        <taxon>Pseudomonadati</taxon>
        <taxon>Pseudomonadota</taxon>
        <taxon>Alphaproteobacteria</taxon>
        <taxon>Hyphomicrobiales</taxon>
        <taxon>Hyphomicrobiaceae</taxon>
        <taxon>Hyphomicrobium</taxon>
    </lineage>
</organism>
<proteinExistence type="predicted"/>
<dbReference type="Gene3D" id="3.40.50.2000">
    <property type="entry name" value="Glycogen Phosphorylase B"/>
    <property type="match status" value="2"/>
</dbReference>
<dbReference type="Gene3D" id="3.90.550.10">
    <property type="entry name" value="Spore Coat Polysaccharide Biosynthesis Protein SpsA, Chain A"/>
    <property type="match status" value="1"/>
</dbReference>
<reference evidence="2" key="1">
    <citation type="submission" date="2016-10" db="EMBL/GenBank/DDBJ databases">
        <authorList>
            <person name="Varghese N."/>
            <person name="Submissions S."/>
        </authorList>
    </citation>
    <scope>NUCLEOTIDE SEQUENCE [LARGE SCALE GENOMIC DNA]</scope>
    <source>
        <strain evidence="2">DSM 1565</strain>
    </source>
</reference>
<dbReference type="SUPFAM" id="SSF53756">
    <property type="entry name" value="UDP-Glycosyltransferase/glycogen phosphorylase"/>
    <property type="match status" value="1"/>
</dbReference>
<dbReference type="GO" id="GO:0016740">
    <property type="term" value="F:transferase activity"/>
    <property type="evidence" value="ECO:0007669"/>
    <property type="project" value="UniProtKB-KW"/>
</dbReference>
<evidence type="ECO:0000313" key="1">
    <source>
        <dbReference type="EMBL" id="SFV30000.1"/>
    </source>
</evidence>